<evidence type="ECO:0008006" key="10">
    <source>
        <dbReference type="Google" id="ProtNLM"/>
    </source>
</evidence>
<dbReference type="InterPro" id="IPR001902">
    <property type="entry name" value="SLC26A/SulP_fam"/>
</dbReference>
<evidence type="ECO:0000256" key="3">
    <source>
        <dbReference type="ARBA" id="ARBA00022989"/>
    </source>
</evidence>
<feature type="transmembrane region" description="Helical" evidence="5">
    <location>
        <begin position="515"/>
        <end position="546"/>
    </location>
</feature>
<evidence type="ECO:0000256" key="2">
    <source>
        <dbReference type="ARBA" id="ARBA00022692"/>
    </source>
</evidence>
<feature type="transmembrane region" description="Helical" evidence="5">
    <location>
        <begin position="200"/>
        <end position="223"/>
    </location>
</feature>
<feature type="transmembrane region" description="Helical" evidence="5">
    <location>
        <begin position="317"/>
        <end position="339"/>
    </location>
</feature>
<proteinExistence type="predicted"/>
<name>A0ABD1EKI3_HYPHA</name>
<comment type="subcellular location">
    <subcellularLocation>
        <location evidence="1">Membrane</location>
        <topology evidence="1">Multi-pass membrane protein</topology>
    </subcellularLocation>
</comment>
<accession>A0ABD1EKI3</accession>
<dbReference type="Gene3D" id="3.30.750.24">
    <property type="entry name" value="STAS domain"/>
    <property type="match status" value="1"/>
</dbReference>
<dbReference type="EMBL" id="JBDJPC010000007">
    <property type="protein sequence ID" value="KAL1495019.1"/>
    <property type="molecule type" value="Genomic_DNA"/>
</dbReference>
<feature type="domain" description="SLC26A/SulP transporter" evidence="6">
    <location>
        <begin position="126"/>
        <end position="520"/>
    </location>
</feature>
<feature type="transmembrane region" description="Helical" evidence="5">
    <location>
        <begin position="485"/>
        <end position="503"/>
    </location>
</feature>
<comment type="caution">
    <text evidence="8">The sequence shown here is derived from an EMBL/GenBank/DDBJ whole genome shotgun (WGS) entry which is preliminary data.</text>
</comment>
<dbReference type="Pfam" id="PF01740">
    <property type="entry name" value="STAS"/>
    <property type="match status" value="1"/>
</dbReference>
<dbReference type="InterPro" id="IPR036513">
    <property type="entry name" value="STAS_dom_sf"/>
</dbReference>
<evidence type="ECO:0000256" key="1">
    <source>
        <dbReference type="ARBA" id="ARBA00004141"/>
    </source>
</evidence>
<evidence type="ECO:0000259" key="6">
    <source>
        <dbReference type="Pfam" id="PF00916"/>
    </source>
</evidence>
<dbReference type="AlphaFoldDB" id="A0ABD1EKI3"/>
<sequence length="679" mass="74157">MPFYRDRRSNSVTFSIPERASPSSESVTGERFEYAYDNPALSTFTEEIVDDSLRRDHTCRNHLNETNNSTLIQDSYSPHTPYSHKVKAVLSLAKKKAAGIWTKKTLYKRLPILRWLPNYNADCAIGDLLAGITVGLTVIPQALAYANIAGLPPQYGLYGSFVGCLVYIFLGSCKDVPVGPTAVASLLTFQALNGNGVEHAILLCFLTGIVQILMGLFGLGFLIDFVSGPVSSGFTSAAALIIVTSQVKDLFGIHASGNTFVDTWRSIFNDIYHIKMWDSILGVSCIIILLLLRLVAQINIGRTGDPTKAQQIINKSLWVFGTSRNAILVIVCGVIGYIFCQHGEPPFILIGPVPQGLPNVQLPPFSFSKDHNGTATVVSFTQMISNLGSGIIVLPLVGILEDISICKAFANGKPIDPTQELLAIGISNMANAFVQSFPGSGSLSRSAVNNASGVKTPLGGLYTGVLVILALMFFTPYFYYIPKATLAAVIIAAVVFMVEVKVVKPMWRSKKSDFFLAIATFVSCLVLPLEQGILVGIGINLIYILYHAARPKISVEKLMSRGGTEYLLLTPDRCLIFPSTDYVRNLVTKHSIRQGIPVVIDCSHIYGADYTAATVIESLTSDFASRDQPLLFYNLKPSVSSVFEGLSPKDFVVFYNHEEVDELLKNRSCIKKQMESMNI</sequence>
<keyword evidence="2 5" id="KW-0812">Transmembrane</keyword>
<feature type="transmembrane region" description="Helical" evidence="5">
    <location>
        <begin position="276"/>
        <end position="296"/>
    </location>
</feature>
<dbReference type="GO" id="GO:0016020">
    <property type="term" value="C:membrane"/>
    <property type="evidence" value="ECO:0007669"/>
    <property type="project" value="UniProtKB-SubCell"/>
</dbReference>
<protein>
    <recommendedName>
        <fullName evidence="10">Sodium-independent sulfate anion transporter</fullName>
    </recommendedName>
</protein>
<dbReference type="InterPro" id="IPR002645">
    <property type="entry name" value="STAS_dom"/>
</dbReference>
<evidence type="ECO:0000313" key="8">
    <source>
        <dbReference type="EMBL" id="KAL1495019.1"/>
    </source>
</evidence>
<dbReference type="SUPFAM" id="SSF52091">
    <property type="entry name" value="SpoIIaa-like"/>
    <property type="match status" value="1"/>
</dbReference>
<dbReference type="CDD" id="cd07042">
    <property type="entry name" value="STAS_SulP_like_sulfate_transporter"/>
    <property type="match status" value="1"/>
</dbReference>
<dbReference type="InterPro" id="IPR011547">
    <property type="entry name" value="SLC26A/SulP_dom"/>
</dbReference>
<gene>
    <name evidence="8" type="ORF">ABEB36_010508</name>
</gene>
<dbReference type="FunFam" id="3.30.750.24:FF:000028">
    <property type="entry name" value="Sulfate transporter, putative"/>
    <property type="match status" value="1"/>
</dbReference>
<keyword evidence="9" id="KW-1185">Reference proteome</keyword>
<evidence type="ECO:0000313" key="9">
    <source>
        <dbReference type="Proteomes" id="UP001566132"/>
    </source>
</evidence>
<evidence type="ECO:0000256" key="5">
    <source>
        <dbReference type="SAM" id="Phobius"/>
    </source>
</evidence>
<keyword evidence="3 5" id="KW-1133">Transmembrane helix</keyword>
<reference evidence="8 9" key="1">
    <citation type="submission" date="2024-05" db="EMBL/GenBank/DDBJ databases">
        <title>Genetic variation in Jamaican populations of the coffee berry borer (Hypothenemus hampei).</title>
        <authorList>
            <person name="Errbii M."/>
            <person name="Myrie A."/>
        </authorList>
    </citation>
    <scope>NUCLEOTIDE SEQUENCE [LARGE SCALE GENOMIC DNA]</scope>
    <source>
        <strain evidence="8">JA-Hopewell-2020-01-JO</strain>
        <tissue evidence="8">Whole body</tissue>
    </source>
</reference>
<organism evidence="8 9">
    <name type="scientific">Hypothenemus hampei</name>
    <name type="common">Coffee berry borer</name>
    <dbReference type="NCBI Taxonomy" id="57062"/>
    <lineage>
        <taxon>Eukaryota</taxon>
        <taxon>Metazoa</taxon>
        <taxon>Ecdysozoa</taxon>
        <taxon>Arthropoda</taxon>
        <taxon>Hexapoda</taxon>
        <taxon>Insecta</taxon>
        <taxon>Pterygota</taxon>
        <taxon>Neoptera</taxon>
        <taxon>Endopterygota</taxon>
        <taxon>Coleoptera</taxon>
        <taxon>Polyphaga</taxon>
        <taxon>Cucujiformia</taxon>
        <taxon>Curculionidae</taxon>
        <taxon>Scolytinae</taxon>
        <taxon>Hypothenemus</taxon>
    </lineage>
</organism>
<dbReference type="Pfam" id="PF00916">
    <property type="entry name" value="Sulfate_transp"/>
    <property type="match status" value="1"/>
</dbReference>
<evidence type="ECO:0000259" key="7">
    <source>
        <dbReference type="Pfam" id="PF01740"/>
    </source>
</evidence>
<keyword evidence="4 5" id="KW-0472">Membrane</keyword>
<evidence type="ECO:0000256" key="4">
    <source>
        <dbReference type="ARBA" id="ARBA00023136"/>
    </source>
</evidence>
<dbReference type="PANTHER" id="PTHR11814">
    <property type="entry name" value="SULFATE TRANSPORTER"/>
    <property type="match status" value="1"/>
</dbReference>
<feature type="domain" description="STAS" evidence="7">
    <location>
        <begin position="567"/>
        <end position="658"/>
    </location>
</feature>
<feature type="transmembrane region" description="Helical" evidence="5">
    <location>
        <begin position="377"/>
        <end position="400"/>
    </location>
</feature>
<feature type="transmembrane region" description="Helical" evidence="5">
    <location>
        <begin position="459"/>
        <end position="479"/>
    </location>
</feature>
<dbReference type="Proteomes" id="UP001566132">
    <property type="component" value="Unassembled WGS sequence"/>
</dbReference>